<dbReference type="STRING" id="417292.SAMN05421806_11389"/>
<evidence type="ECO:0000313" key="3">
    <source>
        <dbReference type="Proteomes" id="UP000199155"/>
    </source>
</evidence>
<dbReference type="Gene3D" id="3.40.50.150">
    <property type="entry name" value="Vaccinia Virus protein VP39"/>
    <property type="match status" value="1"/>
</dbReference>
<sequence length="311" mass="34250">MTAQSEVSEVLPRPRSLSEVNGWFRAVDQTLFDWFLTYQKERGQQGDLLELGAYLGKSAILLAHHLGESERFTVCDLFDSPAPDDHNSRENDKSYATLTRRGFEANYLSFHPELPTIIQAPTSVVTDEVAAHSCRFVHVDASHLYEHVRGDVIATRELATPDAVVSFDDYRSPHCPGVAAAVWEAVANEKFNPVCVTEKKLYGTWGDPEPLRAALLAWLGTRSDLPYEVQQVMGHSLVRVDGGKAKAPKLPVSKWKALPAPAKGAAQPAGAKPAAKSAAPRTTWRKLAKDLLPPLVTRAIVAQRARRRAAR</sequence>
<evidence type="ECO:0000256" key="1">
    <source>
        <dbReference type="SAM" id="MobiDB-lite"/>
    </source>
</evidence>
<gene>
    <name evidence="2" type="ORF">SAMN05421806_11389</name>
</gene>
<accession>A0A1G9FFH2</accession>
<proteinExistence type="predicted"/>
<keyword evidence="3" id="KW-1185">Reference proteome</keyword>
<protein>
    <submittedName>
        <fullName evidence="2">Methyltransferase domain-containing protein</fullName>
    </submittedName>
</protein>
<dbReference type="GO" id="GO:0032259">
    <property type="term" value="P:methylation"/>
    <property type="evidence" value="ECO:0007669"/>
    <property type="project" value="UniProtKB-KW"/>
</dbReference>
<evidence type="ECO:0000313" key="2">
    <source>
        <dbReference type="EMBL" id="SDK87102.1"/>
    </source>
</evidence>
<dbReference type="EMBL" id="FNFF01000013">
    <property type="protein sequence ID" value="SDK87102.1"/>
    <property type="molecule type" value="Genomic_DNA"/>
</dbReference>
<feature type="compositionally biased region" description="Low complexity" evidence="1">
    <location>
        <begin position="261"/>
        <end position="280"/>
    </location>
</feature>
<keyword evidence="2" id="KW-0489">Methyltransferase</keyword>
<dbReference type="OrthoDB" id="3346627at2"/>
<dbReference type="RefSeq" id="WP_093614640.1">
    <property type="nucleotide sequence ID" value="NZ_FNFF01000013.1"/>
</dbReference>
<reference evidence="2 3" key="1">
    <citation type="submission" date="2016-10" db="EMBL/GenBank/DDBJ databases">
        <authorList>
            <person name="de Groot N.N."/>
        </authorList>
    </citation>
    <scope>NUCLEOTIDE SEQUENCE [LARGE SCALE GENOMIC DNA]</scope>
    <source>
        <strain evidence="2 3">CGMCC 4.5727</strain>
    </source>
</reference>
<dbReference type="AlphaFoldDB" id="A0A1G9FFH2"/>
<feature type="region of interest" description="Disordered" evidence="1">
    <location>
        <begin position="261"/>
        <end position="282"/>
    </location>
</feature>
<dbReference type="SUPFAM" id="SSF53335">
    <property type="entry name" value="S-adenosyl-L-methionine-dependent methyltransferases"/>
    <property type="match status" value="1"/>
</dbReference>
<dbReference type="Proteomes" id="UP000199155">
    <property type="component" value="Unassembled WGS sequence"/>
</dbReference>
<dbReference type="GO" id="GO:0008168">
    <property type="term" value="F:methyltransferase activity"/>
    <property type="evidence" value="ECO:0007669"/>
    <property type="project" value="UniProtKB-KW"/>
</dbReference>
<keyword evidence="2" id="KW-0808">Transferase</keyword>
<name>A0A1G9FFH2_9ACTN</name>
<dbReference type="InterPro" id="IPR029063">
    <property type="entry name" value="SAM-dependent_MTases_sf"/>
</dbReference>
<dbReference type="Pfam" id="PF13578">
    <property type="entry name" value="Methyltransf_24"/>
    <property type="match status" value="1"/>
</dbReference>
<organism evidence="2 3">
    <name type="scientific">Streptomyces indicus</name>
    <dbReference type="NCBI Taxonomy" id="417292"/>
    <lineage>
        <taxon>Bacteria</taxon>
        <taxon>Bacillati</taxon>
        <taxon>Actinomycetota</taxon>
        <taxon>Actinomycetes</taxon>
        <taxon>Kitasatosporales</taxon>
        <taxon>Streptomycetaceae</taxon>
        <taxon>Streptomyces</taxon>
    </lineage>
</organism>